<dbReference type="SUPFAM" id="SSF53335">
    <property type="entry name" value="S-adenosyl-L-methionine-dependent methyltransferases"/>
    <property type="match status" value="1"/>
</dbReference>
<dbReference type="InterPro" id="IPR050602">
    <property type="entry name" value="Malonyl-ACP_OMT"/>
</dbReference>
<dbReference type="GO" id="GO:0005739">
    <property type="term" value="C:mitochondrion"/>
    <property type="evidence" value="ECO:0007669"/>
    <property type="project" value="TreeGrafter"/>
</dbReference>
<gene>
    <name evidence="4" type="ORF">PPERSA_07389</name>
</gene>
<evidence type="ECO:0000256" key="2">
    <source>
        <dbReference type="ARBA" id="ARBA00022679"/>
    </source>
</evidence>
<keyword evidence="1" id="KW-0489">Methyltransferase</keyword>
<keyword evidence="2" id="KW-0808">Transferase</keyword>
<accession>A0A0V0QAH1</accession>
<dbReference type="GO" id="GO:0008168">
    <property type="term" value="F:methyltransferase activity"/>
    <property type="evidence" value="ECO:0007669"/>
    <property type="project" value="UniProtKB-KW"/>
</dbReference>
<protein>
    <recommendedName>
        <fullName evidence="6">Methyltransferase type 11 domain-containing protein</fullName>
    </recommendedName>
</protein>
<dbReference type="OrthoDB" id="16816at2759"/>
<dbReference type="AlphaFoldDB" id="A0A0V0QAH1"/>
<sequence length="309" mass="35567">MKGFVGKVFNRDKLIVNKIFAQQEIDGNYVYDPFFKNSAESLSDDISSMKKYFYNMAYVELTELNPNQLKNTNIHKIVLEEDENKWPFKGETLDLITTNLAMHWQNDPKLLMENYMTSLEADGAVVGTIFGDNTLQELRVSYQLAENERYGGTSQHTSPLFSITEMGNLLSRLQFNLPTVFSAQYTLLFDSSAHAQLGESNCLLNTRKGIHKDTQYAALALYDSLFRSEEEMVQASFEIIHFTGWKYHESQAKPKDRGSAEFNMKDLKKSILEQDPEIKNKIRSGTLEAEEDEHPKYKGKNKFNPYNDK</sequence>
<dbReference type="GO" id="GO:0032981">
    <property type="term" value="P:mitochondrial respiratory chain complex I assembly"/>
    <property type="evidence" value="ECO:0007669"/>
    <property type="project" value="TreeGrafter"/>
</dbReference>
<dbReference type="InParanoid" id="A0A0V0QAH1"/>
<comment type="caution">
    <text evidence="4">The sequence shown here is derived from an EMBL/GenBank/DDBJ whole genome shotgun (WGS) entry which is preliminary data.</text>
</comment>
<dbReference type="InterPro" id="IPR029063">
    <property type="entry name" value="SAM-dependent_MTases_sf"/>
</dbReference>
<dbReference type="Gene3D" id="3.40.50.150">
    <property type="entry name" value="Vaccinia Virus protein VP39"/>
    <property type="match status" value="1"/>
</dbReference>
<dbReference type="PANTHER" id="PTHR13090:SF1">
    <property type="entry name" value="ARGININE-HYDROXYLASE NDUFAF5, MITOCHONDRIAL"/>
    <property type="match status" value="1"/>
</dbReference>
<evidence type="ECO:0000313" key="4">
    <source>
        <dbReference type="EMBL" id="KRW99146.1"/>
    </source>
</evidence>
<evidence type="ECO:0000256" key="1">
    <source>
        <dbReference type="ARBA" id="ARBA00022603"/>
    </source>
</evidence>
<feature type="region of interest" description="Disordered" evidence="3">
    <location>
        <begin position="273"/>
        <end position="309"/>
    </location>
</feature>
<evidence type="ECO:0000313" key="5">
    <source>
        <dbReference type="Proteomes" id="UP000054937"/>
    </source>
</evidence>
<evidence type="ECO:0000256" key="3">
    <source>
        <dbReference type="SAM" id="MobiDB-lite"/>
    </source>
</evidence>
<organism evidence="4 5">
    <name type="scientific">Pseudocohnilembus persalinus</name>
    <name type="common">Ciliate</name>
    <dbReference type="NCBI Taxonomy" id="266149"/>
    <lineage>
        <taxon>Eukaryota</taxon>
        <taxon>Sar</taxon>
        <taxon>Alveolata</taxon>
        <taxon>Ciliophora</taxon>
        <taxon>Intramacronucleata</taxon>
        <taxon>Oligohymenophorea</taxon>
        <taxon>Scuticociliatia</taxon>
        <taxon>Philasterida</taxon>
        <taxon>Pseudocohnilembidae</taxon>
        <taxon>Pseudocohnilembus</taxon>
    </lineage>
</organism>
<dbReference type="Proteomes" id="UP000054937">
    <property type="component" value="Unassembled WGS sequence"/>
</dbReference>
<dbReference type="EMBL" id="LDAU01000220">
    <property type="protein sequence ID" value="KRW99146.1"/>
    <property type="molecule type" value="Genomic_DNA"/>
</dbReference>
<keyword evidence="5" id="KW-1185">Reference proteome</keyword>
<dbReference type="GO" id="GO:0032259">
    <property type="term" value="P:methylation"/>
    <property type="evidence" value="ECO:0007669"/>
    <property type="project" value="UniProtKB-KW"/>
</dbReference>
<reference evidence="4 5" key="1">
    <citation type="journal article" date="2015" name="Sci. Rep.">
        <title>Genome of the facultative scuticociliatosis pathogen Pseudocohnilembus persalinus provides insight into its virulence through horizontal gene transfer.</title>
        <authorList>
            <person name="Xiong J."/>
            <person name="Wang G."/>
            <person name="Cheng J."/>
            <person name="Tian M."/>
            <person name="Pan X."/>
            <person name="Warren A."/>
            <person name="Jiang C."/>
            <person name="Yuan D."/>
            <person name="Miao W."/>
        </authorList>
    </citation>
    <scope>NUCLEOTIDE SEQUENCE [LARGE SCALE GENOMIC DNA]</scope>
    <source>
        <strain evidence="4">36N120E</strain>
    </source>
</reference>
<dbReference type="PANTHER" id="PTHR13090">
    <property type="entry name" value="ARGININE-HYDROXYLASE NDUFAF5, MITOCHONDRIAL"/>
    <property type="match status" value="1"/>
</dbReference>
<evidence type="ECO:0008006" key="6">
    <source>
        <dbReference type="Google" id="ProtNLM"/>
    </source>
</evidence>
<name>A0A0V0QAH1_PSEPJ</name>
<proteinExistence type="predicted"/>